<sequence length="132" mass="14790">MDKYLFDPAEDAWVAYLKDAQDERVLTNVPKSTDSKPRPVKFIEVEHNGGAAGLVSQDAMMTFRCWDETREAAAVFASEVQRLVTLARELGGRPVKRVRIVGTPVFLPDPDTHAARYQFTIQAAIRGRFPTP</sequence>
<name>A0A6G7XCM3_9MICO</name>
<gene>
    <name evidence="1" type="ORF">G7068_03315</name>
</gene>
<dbReference type="AlphaFoldDB" id="A0A6G7XCM3"/>
<evidence type="ECO:0008006" key="3">
    <source>
        <dbReference type="Google" id="ProtNLM"/>
    </source>
</evidence>
<dbReference type="RefSeq" id="WP_166288839.1">
    <property type="nucleotide sequence ID" value="NZ_CP049863.1"/>
</dbReference>
<protein>
    <recommendedName>
        <fullName evidence="3">Tail terminator</fullName>
    </recommendedName>
</protein>
<evidence type="ECO:0000313" key="1">
    <source>
        <dbReference type="EMBL" id="QIK62344.1"/>
    </source>
</evidence>
<dbReference type="EMBL" id="CP049863">
    <property type="protein sequence ID" value="QIK62344.1"/>
    <property type="molecule type" value="Genomic_DNA"/>
</dbReference>
<proteinExistence type="predicted"/>
<organism evidence="1 2">
    <name type="scientific">Leucobacter viscericola</name>
    <dbReference type="NCBI Taxonomy" id="2714935"/>
    <lineage>
        <taxon>Bacteria</taxon>
        <taxon>Bacillati</taxon>
        <taxon>Actinomycetota</taxon>
        <taxon>Actinomycetes</taxon>
        <taxon>Micrococcales</taxon>
        <taxon>Microbacteriaceae</taxon>
        <taxon>Leucobacter</taxon>
    </lineage>
</organism>
<reference evidence="1 2" key="1">
    <citation type="submission" date="2020-03" db="EMBL/GenBank/DDBJ databases">
        <title>Leucobacter sp. nov., isolated from beetles.</title>
        <authorList>
            <person name="Hyun D.-W."/>
            <person name="Bae J.-W."/>
        </authorList>
    </citation>
    <scope>NUCLEOTIDE SEQUENCE [LARGE SCALE GENOMIC DNA]</scope>
    <source>
        <strain evidence="1 2">HDW9C</strain>
    </source>
</reference>
<evidence type="ECO:0000313" key="2">
    <source>
        <dbReference type="Proteomes" id="UP000502677"/>
    </source>
</evidence>
<dbReference type="KEGG" id="lvi:G7068_03315"/>
<accession>A0A6G7XCM3</accession>
<keyword evidence="2" id="KW-1185">Reference proteome</keyword>
<dbReference type="Proteomes" id="UP000502677">
    <property type="component" value="Chromosome"/>
</dbReference>